<protein>
    <recommendedName>
        <fullName evidence="4">Protein ZIP4 homolog</fullName>
    </recommendedName>
</protein>
<evidence type="ECO:0008006" key="4">
    <source>
        <dbReference type="Google" id="ProtNLM"/>
    </source>
</evidence>
<dbReference type="InterPro" id="IPR013940">
    <property type="entry name" value="Spo22/ZIP4/TEX11"/>
</dbReference>
<dbReference type="GO" id="GO:0051321">
    <property type="term" value="P:meiotic cell cycle"/>
    <property type="evidence" value="ECO:0007669"/>
    <property type="project" value="UniProtKB-KW"/>
</dbReference>
<dbReference type="InterPro" id="IPR039057">
    <property type="entry name" value="Spo22/ZIP4"/>
</dbReference>
<keyword evidence="3" id="KW-1185">Reference proteome</keyword>
<dbReference type="EMBL" id="JAQGDS010000005">
    <property type="protein sequence ID" value="KAJ6260206.1"/>
    <property type="molecule type" value="Genomic_DNA"/>
</dbReference>
<comment type="caution">
    <text evidence="2">The sequence shown here is derived from an EMBL/GenBank/DDBJ whole genome shotgun (WGS) entry which is preliminary data.</text>
</comment>
<reference evidence="2" key="1">
    <citation type="submission" date="2023-01" db="EMBL/GenBank/DDBJ databases">
        <title>The chitinases involved in constricting ring structure development in the nematode-trapping fungus Drechslerella dactyloides.</title>
        <authorList>
            <person name="Wang R."/>
            <person name="Zhang L."/>
            <person name="Tang P."/>
            <person name="Li S."/>
            <person name="Liang L."/>
        </authorList>
    </citation>
    <scope>NUCLEOTIDE SEQUENCE</scope>
    <source>
        <strain evidence="2">YMF1.00031</strain>
    </source>
</reference>
<evidence type="ECO:0000313" key="2">
    <source>
        <dbReference type="EMBL" id="KAJ6260206.1"/>
    </source>
</evidence>
<proteinExistence type="predicted"/>
<evidence type="ECO:0000256" key="1">
    <source>
        <dbReference type="ARBA" id="ARBA00023254"/>
    </source>
</evidence>
<dbReference type="PANTHER" id="PTHR40375">
    <property type="entry name" value="SPORULATION-SPECIFIC PROTEIN 22"/>
    <property type="match status" value="1"/>
</dbReference>
<keyword evidence="1" id="KW-0469">Meiosis</keyword>
<evidence type="ECO:0000313" key="3">
    <source>
        <dbReference type="Proteomes" id="UP001221413"/>
    </source>
</evidence>
<dbReference type="PANTHER" id="PTHR40375:SF2">
    <property type="entry name" value="SPORULATION-SPECIFIC PROTEIN 22"/>
    <property type="match status" value="1"/>
</dbReference>
<sequence length="706" mass="78451">MEDKLQALGLVKAEKQVKQFLASIDALLTDLKSTHKSDPSTWPPDRLDNLLQAIDKCAKARGQIKAKDDHAALDQRGTELWNLTTKLLRSESPSDVENRKIHLKHHNDVVLAESVLSNAAKYIDDLSKDTAPLSADDEGDKINLECEYLVLRVELSFLQHNLHAAEFMCNNAMERFSRDDGAASKLEPRVREALGKVLYRIGKDVVKRGNAMAGVEWLAKALEVVDAKHLGSDHFAAELRFGIMQNLVQTSLKTQSAEDLQRAKSAMDSMTKHKASDRKHIMPNNGSQALMKMICNVPLSEHSFKVIVGKCHVLLAQDLHGHGYCSKACETLEHQCDPRIADYSLVNSGQWLETIQWCKVALHPIFSGSGELNAGKIARRIIHCAIEAGDSEAAQVAHENMPAVCQETGSTQFLLFKSALRSLDFDMVLYACALEAQSSGNKDIILKVLNQLLERADTAVPLEGVHLPAVFRTMIRLILSDIQDHKAVADEILANLHSVFEKALNNACKSKVSDTAAAANAKPAWSTDEYDWFSRNSYNLALRALQHWPVQYALHFARLCVQFIKLYPAENCSEEEQENLALRQSFCDYICASTCTALARKESGMDEQDELEWIAATLWNLGIDKNWFVFPRNCGSASYTFQNPRFLGADAFLEYGLANLCLRDSAGDYGGSKKWAEFALSVAGFVQDGGQMEALLHAKFANLRTS</sequence>
<dbReference type="AlphaFoldDB" id="A0AAD6J137"/>
<accession>A0AAD6J137</accession>
<name>A0AAD6J137_DREDA</name>
<organism evidence="2 3">
    <name type="scientific">Drechslerella dactyloides</name>
    <name type="common">Nematode-trapping fungus</name>
    <name type="synonym">Arthrobotrys dactyloides</name>
    <dbReference type="NCBI Taxonomy" id="74499"/>
    <lineage>
        <taxon>Eukaryota</taxon>
        <taxon>Fungi</taxon>
        <taxon>Dikarya</taxon>
        <taxon>Ascomycota</taxon>
        <taxon>Pezizomycotina</taxon>
        <taxon>Orbiliomycetes</taxon>
        <taxon>Orbiliales</taxon>
        <taxon>Orbiliaceae</taxon>
        <taxon>Drechslerella</taxon>
    </lineage>
</organism>
<gene>
    <name evidence="2" type="ORF">Dda_4430</name>
</gene>
<dbReference type="Pfam" id="PF08631">
    <property type="entry name" value="SPO22"/>
    <property type="match status" value="1"/>
</dbReference>
<dbReference type="GO" id="GO:0090173">
    <property type="term" value="P:regulation of synaptonemal complex assembly"/>
    <property type="evidence" value="ECO:0007669"/>
    <property type="project" value="InterPro"/>
</dbReference>
<dbReference type="Proteomes" id="UP001221413">
    <property type="component" value="Unassembled WGS sequence"/>
</dbReference>